<dbReference type="AlphaFoldDB" id="A0A1E3LB09"/>
<proteinExistence type="predicted"/>
<reference evidence="1 2" key="1">
    <citation type="submission" date="2016-08" db="EMBL/GenBank/DDBJ databases">
        <title>Genome sequencing of Paenibacillus sp. TI45-13ar, isolated from Korean traditional nuruk.</title>
        <authorList>
            <person name="Kim S.-J."/>
        </authorList>
    </citation>
    <scope>NUCLEOTIDE SEQUENCE [LARGE SCALE GENOMIC DNA]</scope>
    <source>
        <strain evidence="1 2">TI45-13ar</strain>
    </source>
</reference>
<dbReference type="STRING" id="1886670.PTI45_00288"/>
<keyword evidence="2" id="KW-1185">Reference proteome</keyword>
<comment type="caution">
    <text evidence="1">The sequence shown here is derived from an EMBL/GenBank/DDBJ whole genome shotgun (WGS) entry which is preliminary data.</text>
</comment>
<evidence type="ECO:0008006" key="3">
    <source>
        <dbReference type="Google" id="ProtNLM"/>
    </source>
</evidence>
<organism evidence="1 2">
    <name type="scientific">Paenibacillus nuruki</name>
    <dbReference type="NCBI Taxonomy" id="1886670"/>
    <lineage>
        <taxon>Bacteria</taxon>
        <taxon>Bacillati</taxon>
        <taxon>Bacillota</taxon>
        <taxon>Bacilli</taxon>
        <taxon>Bacillales</taxon>
        <taxon>Paenibacillaceae</taxon>
        <taxon>Paenibacillus</taxon>
    </lineage>
</organism>
<dbReference type="Proteomes" id="UP000094578">
    <property type="component" value="Unassembled WGS sequence"/>
</dbReference>
<name>A0A1E3LB09_9BACL</name>
<accession>A0A1E3LB09</accession>
<dbReference type="InterPro" id="IPR007358">
    <property type="entry name" value="Nucleoid_associated_NdpA"/>
</dbReference>
<evidence type="ECO:0000313" key="1">
    <source>
        <dbReference type="EMBL" id="ODP30355.1"/>
    </source>
</evidence>
<evidence type="ECO:0000313" key="2">
    <source>
        <dbReference type="Proteomes" id="UP000094578"/>
    </source>
</evidence>
<protein>
    <recommendedName>
        <fullName evidence="3">Nucleoid-associated protein</fullName>
    </recommendedName>
</protein>
<dbReference type="Pfam" id="PF04245">
    <property type="entry name" value="NA37"/>
    <property type="match status" value="1"/>
</dbReference>
<dbReference type="GO" id="GO:0009295">
    <property type="term" value="C:nucleoid"/>
    <property type="evidence" value="ECO:0007669"/>
    <property type="project" value="InterPro"/>
</dbReference>
<dbReference type="EMBL" id="MDER01000012">
    <property type="protein sequence ID" value="ODP30355.1"/>
    <property type="molecule type" value="Genomic_DNA"/>
</dbReference>
<gene>
    <name evidence="1" type="ORF">PTI45_00288</name>
</gene>
<sequence length="361" mass="41617">MMNIREVSSLELLKVIVHVIDKQQSKPFFSQNDIELENMDEEVTSFIMNHIVASIDNNESKVAKFINKNTDVQNYANRIIKDAENQFVRSSQLIAQSLYKATPNNATTGCIVIVLYKETTSTEEFLALIKLDKNDAIFYEQNIISGNYELVYKGSTLPSPSKRNKLLKFATLRNTETITDNQLDEKPSLVILDKQVKDFSRFFYQTFLSAEFLLTDEHKSEILLDGVKSFLKNSIDYKPSEQKSVLNAFIRKLENEEQFTVEEAAEQIFSLQLQLTPELIQNEVQRLEQALRYEGMKELNLTGVITAKIKREYLDTQKIRTMEKIYVKYPTQFDGTKVHLNDSEEGDGIDIIINNVHIIND</sequence>